<dbReference type="CDD" id="cd02440">
    <property type="entry name" value="AdoMet_MTases"/>
    <property type="match status" value="1"/>
</dbReference>
<keyword evidence="2" id="KW-1185">Reference proteome</keyword>
<gene>
    <name evidence="1" type="ORF">SAMN05443637_11243</name>
</gene>
<organism evidence="1 2">
    <name type="scientific">Pseudonocardia thermophila</name>
    <dbReference type="NCBI Taxonomy" id="1848"/>
    <lineage>
        <taxon>Bacteria</taxon>
        <taxon>Bacillati</taxon>
        <taxon>Actinomycetota</taxon>
        <taxon>Actinomycetes</taxon>
        <taxon>Pseudonocardiales</taxon>
        <taxon>Pseudonocardiaceae</taxon>
        <taxon>Pseudonocardia</taxon>
    </lineage>
</organism>
<dbReference type="SUPFAM" id="SSF53335">
    <property type="entry name" value="S-adenosyl-L-methionine-dependent methyltransferases"/>
    <property type="match status" value="1"/>
</dbReference>
<evidence type="ECO:0000313" key="2">
    <source>
        <dbReference type="Proteomes" id="UP000184363"/>
    </source>
</evidence>
<name>A0A1M6VCK3_PSETH</name>
<proteinExistence type="predicted"/>
<dbReference type="OrthoDB" id="9805171at2"/>
<dbReference type="STRING" id="1848.SAMN05443637_11243"/>
<dbReference type="Gene3D" id="3.40.50.150">
    <property type="entry name" value="Vaccinia Virus protein VP39"/>
    <property type="match status" value="1"/>
</dbReference>
<reference evidence="1 2" key="1">
    <citation type="submission" date="2016-11" db="EMBL/GenBank/DDBJ databases">
        <authorList>
            <person name="Jaros S."/>
            <person name="Januszkiewicz K."/>
            <person name="Wedrychowicz H."/>
        </authorList>
    </citation>
    <scope>NUCLEOTIDE SEQUENCE [LARGE SCALE GENOMIC DNA]</scope>
    <source>
        <strain evidence="1 2">DSM 43832</strain>
    </source>
</reference>
<accession>A0A1M6VCK3</accession>
<protein>
    <submittedName>
        <fullName evidence="1">Methyltransferase domain-containing protein</fullName>
    </submittedName>
</protein>
<dbReference type="GO" id="GO:0032259">
    <property type="term" value="P:methylation"/>
    <property type="evidence" value="ECO:0007669"/>
    <property type="project" value="UniProtKB-KW"/>
</dbReference>
<dbReference type="AlphaFoldDB" id="A0A1M6VCK3"/>
<keyword evidence="1" id="KW-0808">Transferase</keyword>
<dbReference type="GO" id="GO:0008168">
    <property type="term" value="F:methyltransferase activity"/>
    <property type="evidence" value="ECO:0007669"/>
    <property type="project" value="UniProtKB-KW"/>
</dbReference>
<dbReference type="Pfam" id="PF13489">
    <property type="entry name" value="Methyltransf_23"/>
    <property type="match status" value="1"/>
</dbReference>
<dbReference type="Proteomes" id="UP000184363">
    <property type="component" value="Unassembled WGS sequence"/>
</dbReference>
<sequence>MPTDGPRGWGAPLHARVLDDARVGPGTTVLDLGCGTGEFAAAAVARGAVLTGIDRDPAAVATAAATVPSATFAVGDVHDPPPGRFDVVAAVQVLIHAANPLVVLRAAAARGVLVSVTTWGTEAECDVRAFGEALAPWLQPRRPPAGPPPVTDPDRLLQLARLAGLGEPVLAEVVCPFHYQDADALVAPLFETGIGRHAINRAGPGAVREAVLQRCAEFAQPDGSYVLHNRFRVLTGRGCRPG</sequence>
<keyword evidence="1" id="KW-0489">Methyltransferase</keyword>
<dbReference type="EMBL" id="FRAP01000012">
    <property type="protein sequence ID" value="SHK79104.1"/>
    <property type="molecule type" value="Genomic_DNA"/>
</dbReference>
<dbReference type="InterPro" id="IPR029063">
    <property type="entry name" value="SAM-dependent_MTases_sf"/>
</dbReference>
<dbReference type="PANTHER" id="PTHR43861">
    <property type="entry name" value="TRANS-ACONITATE 2-METHYLTRANSFERASE-RELATED"/>
    <property type="match status" value="1"/>
</dbReference>
<evidence type="ECO:0000313" key="1">
    <source>
        <dbReference type="EMBL" id="SHK79104.1"/>
    </source>
</evidence>
<dbReference type="PANTHER" id="PTHR43861:SF1">
    <property type="entry name" value="TRANS-ACONITATE 2-METHYLTRANSFERASE"/>
    <property type="match status" value="1"/>
</dbReference>
<dbReference type="RefSeq" id="WP_084755186.1">
    <property type="nucleotide sequence ID" value="NZ_FRAP01000012.1"/>
</dbReference>